<sequence>EALRLEWAKCKARAARWHEDIKLLEEEMRRVIKFGVTKEAWWRQLPGRRQNVSDPALLEGLRAYAAEHANTEREFREMLITKWAH</sequence>
<dbReference type="EMBL" id="KV417538">
    <property type="protein sequence ID" value="KZP22586.1"/>
    <property type="molecule type" value="Genomic_DNA"/>
</dbReference>
<reference evidence="1 2" key="1">
    <citation type="journal article" date="2016" name="Mol. Biol. Evol.">
        <title>Comparative Genomics of Early-Diverging Mushroom-Forming Fungi Provides Insights into the Origins of Lignocellulose Decay Capabilities.</title>
        <authorList>
            <person name="Nagy L.G."/>
            <person name="Riley R."/>
            <person name="Tritt A."/>
            <person name="Adam C."/>
            <person name="Daum C."/>
            <person name="Floudas D."/>
            <person name="Sun H."/>
            <person name="Yadav J.S."/>
            <person name="Pangilinan J."/>
            <person name="Larsson K.H."/>
            <person name="Matsuura K."/>
            <person name="Barry K."/>
            <person name="Labutti K."/>
            <person name="Kuo R."/>
            <person name="Ohm R.A."/>
            <person name="Bhattacharya S.S."/>
            <person name="Shirouzu T."/>
            <person name="Yoshinaga Y."/>
            <person name="Martin F.M."/>
            <person name="Grigoriev I.V."/>
            <person name="Hibbett D.S."/>
        </authorList>
    </citation>
    <scope>NUCLEOTIDE SEQUENCE [LARGE SCALE GENOMIC DNA]</scope>
    <source>
        <strain evidence="1 2">CBS 109695</strain>
    </source>
</reference>
<feature type="non-terminal residue" evidence="1">
    <location>
        <position position="1"/>
    </location>
</feature>
<accession>A0A166L579</accession>
<gene>
    <name evidence="1" type="ORF">FIBSPDRAFT_716090</name>
</gene>
<organism evidence="1 2">
    <name type="scientific">Athelia psychrophila</name>
    <dbReference type="NCBI Taxonomy" id="1759441"/>
    <lineage>
        <taxon>Eukaryota</taxon>
        <taxon>Fungi</taxon>
        <taxon>Dikarya</taxon>
        <taxon>Basidiomycota</taxon>
        <taxon>Agaricomycotina</taxon>
        <taxon>Agaricomycetes</taxon>
        <taxon>Agaricomycetidae</taxon>
        <taxon>Atheliales</taxon>
        <taxon>Atheliaceae</taxon>
        <taxon>Athelia</taxon>
    </lineage>
</organism>
<dbReference type="STRING" id="436010.A0A166L579"/>
<evidence type="ECO:0000313" key="2">
    <source>
        <dbReference type="Proteomes" id="UP000076532"/>
    </source>
</evidence>
<dbReference type="Proteomes" id="UP000076532">
    <property type="component" value="Unassembled WGS sequence"/>
</dbReference>
<proteinExistence type="predicted"/>
<feature type="non-terminal residue" evidence="1">
    <location>
        <position position="85"/>
    </location>
</feature>
<dbReference type="OrthoDB" id="3232711at2759"/>
<name>A0A166L579_9AGAM</name>
<protein>
    <submittedName>
        <fullName evidence="1">Uncharacterized protein</fullName>
    </submittedName>
</protein>
<keyword evidence="2" id="KW-1185">Reference proteome</keyword>
<dbReference type="AlphaFoldDB" id="A0A166L579"/>
<evidence type="ECO:0000313" key="1">
    <source>
        <dbReference type="EMBL" id="KZP22586.1"/>
    </source>
</evidence>